<feature type="region of interest" description="Disordered" evidence="1">
    <location>
        <begin position="201"/>
        <end position="222"/>
    </location>
</feature>
<accession>A0ABD2LVP4</accession>
<feature type="region of interest" description="Disordered" evidence="1">
    <location>
        <begin position="52"/>
        <end position="148"/>
    </location>
</feature>
<proteinExistence type="predicted"/>
<evidence type="ECO:0000256" key="1">
    <source>
        <dbReference type="SAM" id="MobiDB-lite"/>
    </source>
</evidence>
<dbReference type="EMBL" id="JBICBT010000253">
    <property type="protein sequence ID" value="KAL3119296.1"/>
    <property type="molecule type" value="Genomic_DNA"/>
</dbReference>
<comment type="caution">
    <text evidence="2">The sequence shown here is derived from an EMBL/GenBank/DDBJ whole genome shotgun (WGS) entry which is preliminary data.</text>
</comment>
<protein>
    <submittedName>
        <fullName evidence="2">Uncharacterized protein</fullName>
    </submittedName>
</protein>
<feature type="compositionally biased region" description="Basic and acidic residues" evidence="1">
    <location>
        <begin position="58"/>
        <end position="89"/>
    </location>
</feature>
<reference evidence="2 3" key="1">
    <citation type="submission" date="2024-10" db="EMBL/GenBank/DDBJ databases">
        <authorList>
            <person name="Kim D."/>
        </authorList>
    </citation>
    <scope>NUCLEOTIDE SEQUENCE [LARGE SCALE GENOMIC DNA]</scope>
    <source>
        <strain evidence="2">BH-2024</strain>
    </source>
</reference>
<evidence type="ECO:0000313" key="2">
    <source>
        <dbReference type="EMBL" id="KAL3119296.1"/>
    </source>
</evidence>
<feature type="compositionally biased region" description="Basic and acidic residues" evidence="1">
    <location>
        <begin position="310"/>
        <end position="337"/>
    </location>
</feature>
<feature type="compositionally biased region" description="Basic and acidic residues" evidence="1">
    <location>
        <begin position="374"/>
        <end position="387"/>
    </location>
</feature>
<evidence type="ECO:0000313" key="3">
    <source>
        <dbReference type="Proteomes" id="UP001620626"/>
    </source>
</evidence>
<gene>
    <name evidence="2" type="ORF">niasHT_000240</name>
</gene>
<dbReference type="Proteomes" id="UP001620626">
    <property type="component" value="Unassembled WGS sequence"/>
</dbReference>
<dbReference type="AlphaFoldDB" id="A0ABD2LVP4"/>
<keyword evidence="3" id="KW-1185">Reference proteome</keyword>
<name>A0ABD2LVP4_9BILA</name>
<feature type="region of interest" description="Disordered" evidence="1">
    <location>
        <begin position="276"/>
        <end position="387"/>
    </location>
</feature>
<organism evidence="2 3">
    <name type="scientific">Heterodera trifolii</name>
    <dbReference type="NCBI Taxonomy" id="157864"/>
    <lineage>
        <taxon>Eukaryota</taxon>
        <taxon>Metazoa</taxon>
        <taxon>Ecdysozoa</taxon>
        <taxon>Nematoda</taxon>
        <taxon>Chromadorea</taxon>
        <taxon>Rhabditida</taxon>
        <taxon>Tylenchina</taxon>
        <taxon>Tylenchomorpha</taxon>
        <taxon>Tylenchoidea</taxon>
        <taxon>Heteroderidae</taxon>
        <taxon>Heteroderinae</taxon>
        <taxon>Heterodera</taxon>
    </lineage>
</organism>
<sequence length="387" mass="43607">MELGAACWRLWCLFPAKVPMGIARASRIFFLSFPSEFPLCANEMAAENWAMKKRKERKNGTKRDNRQKDKPSVKGRDGQSREMGGDGHGEMPWNWGGERDGPEQRNAMELGGGRDGQSREMPWNWGGRDGQSREMPWNWGGRDGQSREMPWTDRAEKCHGIGGGERRTEQRKAMELGGGETDRAEKCHGRTEQRNAMELGGETDRAEKCHGIGGGRDGQSREMPWTDRAEKCHGIGGRDGQSREMPWTDRAEKCHGIAGRDGQSREMPWNWGERRTEQRNAMELGGERRTEQRNATDGTEQRNAMELGGETDRAEKCHGRTEQRNAMELGGGERRTEQGNAMELGGETDRAEKCHGIGGGETGQSREMPWNWGGERRTEQRNAMELG</sequence>
<feature type="compositionally biased region" description="Basic and acidic residues" evidence="1">
    <location>
        <begin position="276"/>
        <end position="294"/>
    </location>
</feature>